<feature type="domain" description="DUF4139" evidence="2">
    <location>
        <begin position="210"/>
        <end position="507"/>
    </location>
</feature>
<dbReference type="PANTHER" id="PTHR31005:SF8">
    <property type="entry name" value="DUF4139 DOMAIN-CONTAINING PROTEIN"/>
    <property type="match status" value="1"/>
</dbReference>
<dbReference type="STRING" id="207559.Dde_3125"/>
<evidence type="ECO:0000313" key="4">
    <source>
        <dbReference type="EMBL" id="ABB39919.1"/>
    </source>
</evidence>
<protein>
    <recommendedName>
        <fullName evidence="6">DUF4139 domain-containing protein</fullName>
    </recommendedName>
</protein>
<name>Q30WM7_OLEA2</name>
<evidence type="ECO:0000259" key="2">
    <source>
        <dbReference type="Pfam" id="PF13598"/>
    </source>
</evidence>
<evidence type="ECO:0000256" key="1">
    <source>
        <dbReference type="SAM" id="Coils"/>
    </source>
</evidence>
<dbReference type="InterPro" id="IPR037291">
    <property type="entry name" value="DUF4139"/>
</dbReference>
<dbReference type="InterPro" id="IPR011935">
    <property type="entry name" value="CHP02231"/>
</dbReference>
<proteinExistence type="predicted"/>
<dbReference type="NCBIfam" id="TIGR02231">
    <property type="entry name" value="mucoidy inhibitor MuiA family protein"/>
    <property type="match status" value="1"/>
</dbReference>
<dbReference type="KEGG" id="dde:Dde_3125"/>
<dbReference type="HOGENOM" id="CLU_010457_3_1_7"/>
<dbReference type="RefSeq" id="WP_011368877.1">
    <property type="nucleotide sequence ID" value="NC_007519.1"/>
</dbReference>
<sequence length="517" mass="55896">MIRYRLSAAALLVTLVLSLTGADMLMAGQTLPRPAEPFKVTLFPQSARIEVLQTLPAENSLTLFLPHQADPESLTLNISGNTVTAMEWVLTDGQAGPAAAAVKEQLLQARAALARTQGRKTAIEARIAMWSQPRPAVGGTAELERLDKAMTEHLSALLPEAEETDRLLEKQQAAVHELEARLNNATGGSEKVWAVTAQLHTPASGQVTAQYAYTATGCGWQPLYTLHAVPGKNVVEFSYAAALRQGLGTDWNNVRLAVATLPPRAGLAPPPLPRWDIGPVQQQTVQLRKAVMMAADAAPENMLAAAPEAAERSLASTYAVWNLGTVSLAAGGSRQVPVLNETWQAAYVYTVRPARSPRAFLTARVTMPETRLLPAGQATMLVDGATAGRQRLEFAGTEETFHFGSDPLVTAQMNLQKRQEGTQGFIGKKQVFEWAWEITLTNARQHPVNLEVQDAAPQLRLAGMELKLRSSPEAELDEKTQQYVWKLAVPAGSERVISHAVTVTAPEDTPVDAGRKQ</sequence>
<dbReference type="Pfam" id="PF13600">
    <property type="entry name" value="DUF4140"/>
    <property type="match status" value="1"/>
</dbReference>
<evidence type="ECO:0008006" key="6">
    <source>
        <dbReference type="Google" id="ProtNLM"/>
    </source>
</evidence>
<feature type="domain" description="DUF4140" evidence="3">
    <location>
        <begin position="40"/>
        <end position="130"/>
    </location>
</feature>
<reference evidence="4 5" key="1">
    <citation type="journal article" date="2011" name="J. Bacteriol.">
        <title>Complete genome sequence and updated annotation of Desulfovibrio alaskensis G20.</title>
        <authorList>
            <person name="Hauser L.J."/>
            <person name="Land M.L."/>
            <person name="Brown S.D."/>
            <person name="Larimer F."/>
            <person name="Keller K.L."/>
            <person name="Rapp-Giles B.J."/>
            <person name="Price M.N."/>
            <person name="Lin M."/>
            <person name="Bruce D.C."/>
            <person name="Detter J.C."/>
            <person name="Tapia R."/>
            <person name="Han C.S."/>
            <person name="Goodwin L.A."/>
            <person name="Cheng J.F."/>
            <person name="Pitluck S."/>
            <person name="Copeland A."/>
            <person name="Lucas S."/>
            <person name="Nolan M."/>
            <person name="Lapidus A.L."/>
            <person name="Palumbo A.V."/>
            <person name="Wall J.D."/>
        </authorList>
    </citation>
    <scope>NUCLEOTIDE SEQUENCE [LARGE SCALE GENOMIC DNA]</scope>
    <source>
        <strain evidence="5">ATCC BAA 1058 / DSM 17464 / G20</strain>
    </source>
</reference>
<accession>Q30WM7</accession>
<dbReference type="AlphaFoldDB" id="Q30WM7"/>
<gene>
    <name evidence="4" type="ordered locus">Dde_3125</name>
</gene>
<dbReference type="Pfam" id="PF13598">
    <property type="entry name" value="DUF4139"/>
    <property type="match status" value="1"/>
</dbReference>
<dbReference type="Proteomes" id="UP000002710">
    <property type="component" value="Chromosome"/>
</dbReference>
<keyword evidence="5" id="KW-1185">Reference proteome</keyword>
<evidence type="ECO:0000259" key="3">
    <source>
        <dbReference type="Pfam" id="PF13600"/>
    </source>
</evidence>
<dbReference type="PANTHER" id="PTHR31005">
    <property type="entry name" value="DUF4139 DOMAIN-CONTAINING PROTEIN"/>
    <property type="match status" value="1"/>
</dbReference>
<dbReference type="eggNOG" id="COG1196">
    <property type="taxonomic scope" value="Bacteria"/>
</dbReference>
<evidence type="ECO:0000313" key="5">
    <source>
        <dbReference type="Proteomes" id="UP000002710"/>
    </source>
</evidence>
<feature type="coiled-coil region" evidence="1">
    <location>
        <begin position="161"/>
        <end position="188"/>
    </location>
</feature>
<organism evidence="4 5">
    <name type="scientific">Oleidesulfovibrio alaskensis (strain ATCC BAA-1058 / DSM 17464 / G20)</name>
    <name type="common">Desulfovibrio alaskensis</name>
    <dbReference type="NCBI Taxonomy" id="207559"/>
    <lineage>
        <taxon>Bacteria</taxon>
        <taxon>Pseudomonadati</taxon>
        <taxon>Thermodesulfobacteriota</taxon>
        <taxon>Desulfovibrionia</taxon>
        <taxon>Desulfovibrionales</taxon>
        <taxon>Desulfovibrionaceae</taxon>
        <taxon>Oleidesulfovibrio</taxon>
    </lineage>
</organism>
<keyword evidence="1" id="KW-0175">Coiled coil</keyword>
<dbReference type="InterPro" id="IPR025554">
    <property type="entry name" value="DUF4140"/>
</dbReference>
<dbReference type="EMBL" id="CP000112">
    <property type="protein sequence ID" value="ABB39919.1"/>
    <property type="molecule type" value="Genomic_DNA"/>
</dbReference>